<feature type="compositionally biased region" description="Gly residues" evidence="1">
    <location>
        <begin position="52"/>
        <end position="62"/>
    </location>
</feature>
<feature type="region of interest" description="Disordered" evidence="1">
    <location>
        <begin position="41"/>
        <end position="165"/>
    </location>
</feature>
<evidence type="ECO:0000313" key="2">
    <source>
        <dbReference type="Ensembl" id="ENSFTIP00000010375.1"/>
    </source>
</evidence>
<feature type="compositionally biased region" description="Low complexity" evidence="1">
    <location>
        <begin position="192"/>
        <end position="209"/>
    </location>
</feature>
<dbReference type="Proteomes" id="UP000694562">
    <property type="component" value="Unplaced"/>
</dbReference>
<dbReference type="Ensembl" id="ENSFTIT00000010829.1">
    <property type="protein sequence ID" value="ENSFTIP00000010375.1"/>
    <property type="gene ID" value="ENSFTIG00000006961.1"/>
</dbReference>
<accession>A0A8C4UC98</accession>
<evidence type="ECO:0000256" key="1">
    <source>
        <dbReference type="SAM" id="MobiDB-lite"/>
    </source>
</evidence>
<keyword evidence="3" id="KW-1185">Reference proteome</keyword>
<sequence length="300" mass="31239">MPGGGDPGAEVAPGPWKVPGVRCPFLRVLLCVNKACPALPRVSAPQEAPPGSGAGERGGGAVGPHVPAEECGGAGPGRGGDRRRLGHGAPGAARRRRAAAAVGRGRRHPLPGLRQLRERRGGGGDRAGGGRRQAHPRLFACRSAGLPVSSGGAGRRARGSRALQGTAGWQGSRRCWVLEGGRGHPVTGALLPSEGSRSPRAPRPRGSSPLPEGSRSAGLSPLPEGPVFNHAWVPEARAIEVWVPEGPALMVRLCHQLALECEELPRPFHQQVLVLGGSRVSLPYEFLVPCLCIEVRRPPL</sequence>
<feature type="compositionally biased region" description="Basic residues" evidence="1">
    <location>
        <begin position="93"/>
        <end position="109"/>
    </location>
</feature>
<protein>
    <submittedName>
        <fullName evidence="2">Uncharacterized protein</fullName>
    </submittedName>
</protein>
<proteinExistence type="predicted"/>
<feature type="region of interest" description="Disordered" evidence="1">
    <location>
        <begin position="186"/>
        <end position="221"/>
    </location>
</feature>
<evidence type="ECO:0000313" key="3">
    <source>
        <dbReference type="Proteomes" id="UP000694562"/>
    </source>
</evidence>
<dbReference type="OrthoDB" id="9894203at2759"/>
<reference evidence="2" key="2">
    <citation type="submission" date="2025-09" db="UniProtKB">
        <authorList>
            <consortium name="Ensembl"/>
        </authorList>
    </citation>
    <scope>IDENTIFICATION</scope>
</reference>
<reference evidence="2" key="1">
    <citation type="submission" date="2025-08" db="UniProtKB">
        <authorList>
            <consortium name="Ensembl"/>
        </authorList>
    </citation>
    <scope>IDENTIFICATION</scope>
</reference>
<organism evidence="2 3">
    <name type="scientific">Falco tinnunculus</name>
    <name type="common">Common kestrel</name>
    <dbReference type="NCBI Taxonomy" id="100819"/>
    <lineage>
        <taxon>Eukaryota</taxon>
        <taxon>Metazoa</taxon>
        <taxon>Chordata</taxon>
        <taxon>Craniata</taxon>
        <taxon>Vertebrata</taxon>
        <taxon>Euteleostomi</taxon>
        <taxon>Archelosauria</taxon>
        <taxon>Archosauria</taxon>
        <taxon>Dinosauria</taxon>
        <taxon>Saurischia</taxon>
        <taxon>Theropoda</taxon>
        <taxon>Coelurosauria</taxon>
        <taxon>Aves</taxon>
        <taxon>Neognathae</taxon>
        <taxon>Neoaves</taxon>
        <taxon>Telluraves</taxon>
        <taxon>Australaves</taxon>
        <taxon>Falconiformes</taxon>
        <taxon>Falconidae</taxon>
        <taxon>Falco</taxon>
    </lineage>
</organism>
<name>A0A8C4UC98_FALTI</name>
<dbReference type="AlphaFoldDB" id="A0A8C4UC98"/>